<evidence type="ECO:0000313" key="1">
    <source>
        <dbReference type="EMBL" id="SIS46465.1"/>
    </source>
</evidence>
<organism evidence="1 2">
    <name type="scientific">Corynebacterium appendicis CIP 107643</name>
    <dbReference type="NCBI Taxonomy" id="1161099"/>
    <lineage>
        <taxon>Bacteria</taxon>
        <taxon>Bacillati</taxon>
        <taxon>Actinomycetota</taxon>
        <taxon>Actinomycetes</taxon>
        <taxon>Mycobacteriales</taxon>
        <taxon>Corynebacteriaceae</taxon>
        <taxon>Corynebacterium</taxon>
    </lineage>
</organism>
<reference evidence="2" key="1">
    <citation type="submission" date="2017-01" db="EMBL/GenBank/DDBJ databases">
        <authorList>
            <person name="Varghese N."/>
            <person name="Submissions S."/>
        </authorList>
    </citation>
    <scope>NUCLEOTIDE SEQUENCE [LARGE SCALE GENOMIC DNA]</scope>
    <source>
        <strain evidence="2">DSM 44531</strain>
    </source>
</reference>
<gene>
    <name evidence="1" type="ORF">SAMN05444817_10586</name>
</gene>
<dbReference type="EMBL" id="FTOF01000005">
    <property type="protein sequence ID" value="SIS46465.1"/>
    <property type="molecule type" value="Genomic_DNA"/>
</dbReference>
<dbReference type="RefSeq" id="WP_076599171.1">
    <property type="nucleotide sequence ID" value="NZ_CP046976.1"/>
</dbReference>
<accession>A0A1N7JAX3</accession>
<proteinExistence type="predicted"/>
<protein>
    <submittedName>
        <fullName evidence="1">Uncharacterized protein</fullName>
    </submittedName>
</protein>
<sequence length="149" mass="16472">MATHSDNEKFGLLVNPDLTFHRIVFDLDDANQFLGPVVQESVKVAFEQDGPAYDAYFSPEAKEKRADPNPVASMARNTAATDNPAFLQDPSTAISGPVIFTGRGGKSIDDEVVEGIKNTIRAVRTYREDNEEEYQLWRNAVLNLGTPQV</sequence>
<evidence type="ECO:0000313" key="2">
    <source>
        <dbReference type="Proteomes" id="UP000186292"/>
    </source>
</evidence>
<keyword evidence="2" id="KW-1185">Reference proteome</keyword>
<name>A0A1N7JAX3_9CORY</name>
<dbReference type="OrthoDB" id="4415348at2"/>
<dbReference type="Proteomes" id="UP000186292">
    <property type="component" value="Unassembled WGS sequence"/>
</dbReference>
<dbReference type="AlphaFoldDB" id="A0A1N7JAX3"/>
<dbReference type="STRING" id="1161099.SAMN05444817_10586"/>